<dbReference type="Proteomes" id="UP001492380">
    <property type="component" value="Unassembled WGS sequence"/>
</dbReference>
<comment type="caution">
    <text evidence="3">The sequence shown here is derived from an EMBL/GenBank/DDBJ whole genome shotgun (WGS) entry which is preliminary data.</text>
</comment>
<feature type="region of interest" description="Disordered" evidence="2">
    <location>
        <begin position="194"/>
        <end position="223"/>
    </location>
</feature>
<name>A0ABR1Z4C8_9PEZI</name>
<organism evidence="3 4">
    <name type="scientific">Phyllosticta capitalensis</name>
    <dbReference type="NCBI Taxonomy" id="121624"/>
    <lineage>
        <taxon>Eukaryota</taxon>
        <taxon>Fungi</taxon>
        <taxon>Dikarya</taxon>
        <taxon>Ascomycota</taxon>
        <taxon>Pezizomycotina</taxon>
        <taxon>Dothideomycetes</taxon>
        <taxon>Dothideomycetes incertae sedis</taxon>
        <taxon>Botryosphaeriales</taxon>
        <taxon>Phyllostictaceae</taxon>
        <taxon>Phyllosticta</taxon>
    </lineage>
</organism>
<protein>
    <submittedName>
        <fullName evidence="3">Uncharacterized protein</fullName>
    </submittedName>
</protein>
<sequence>MHLDLRPALILEESEESTCTVEHCCSALTRILAEWSRRNRELSREIATVKIDALLTTACDDSDETLRDILHFKSQVQSLPTINGSAMNLATVVGLCQYFAQDIDFFFTPAVTNPDDLEYLSALAKRIRVCLLELRGSFCEAQMTAKLLDDDTIPVWKQFSKPQDPHAREDAQVSASKREKFKNRLKAMIGISGAASHHGTHASDQSSEGCPSRKSSRKKNDPNNICISHPFDARHVLGLSGSNSCSRLDALPEASLPQLELSQVDFNQHLERSRRFPQNGKPLEYSHGKDRSLQEEKHDSVISDEQAIDEDQDRIETSSFESEYPRTMIAVESGHTDADEDPEVSKMWWRQRALEDLERGCDQDVAP</sequence>
<evidence type="ECO:0000313" key="4">
    <source>
        <dbReference type="Proteomes" id="UP001492380"/>
    </source>
</evidence>
<proteinExistence type="predicted"/>
<evidence type="ECO:0000256" key="1">
    <source>
        <dbReference type="SAM" id="Coils"/>
    </source>
</evidence>
<keyword evidence="1" id="KW-0175">Coiled coil</keyword>
<feature type="region of interest" description="Disordered" evidence="2">
    <location>
        <begin position="272"/>
        <end position="326"/>
    </location>
</feature>
<feature type="compositionally biased region" description="Basic and acidic residues" evidence="2">
    <location>
        <begin position="284"/>
        <end position="301"/>
    </location>
</feature>
<evidence type="ECO:0000256" key="2">
    <source>
        <dbReference type="SAM" id="MobiDB-lite"/>
    </source>
</evidence>
<gene>
    <name evidence="3" type="ORF">HDK90DRAFT_506938</name>
</gene>
<feature type="coiled-coil region" evidence="1">
    <location>
        <begin position="25"/>
        <end position="52"/>
    </location>
</feature>
<keyword evidence="4" id="KW-1185">Reference proteome</keyword>
<accession>A0ABR1Z4C8</accession>
<evidence type="ECO:0000313" key="3">
    <source>
        <dbReference type="EMBL" id="KAK8247262.1"/>
    </source>
</evidence>
<reference evidence="3 4" key="1">
    <citation type="submission" date="2024-04" db="EMBL/GenBank/DDBJ databases">
        <title>Phyllosticta paracitricarpa is synonymous to the EU quarantine fungus P. citricarpa based on phylogenomic analyses.</title>
        <authorList>
            <consortium name="Lawrence Berkeley National Laboratory"/>
            <person name="Van Ingen-Buijs V.A."/>
            <person name="Van Westerhoven A.C."/>
            <person name="Haridas S."/>
            <person name="Skiadas P."/>
            <person name="Martin F."/>
            <person name="Groenewald J.Z."/>
            <person name="Crous P.W."/>
            <person name="Seidl M.F."/>
        </authorList>
    </citation>
    <scope>NUCLEOTIDE SEQUENCE [LARGE SCALE GENOMIC DNA]</scope>
    <source>
        <strain evidence="3 4">CBS 123374</strain>
    </source>
</reference>
<dbReference type="EMBL" id="JBBWRZ010000001">
    <property type="protein sequence ID" value="KAK8247262.1"/>
    <property type="molecule type" value="Genomic_DNA"/>
</dbReference>